<sequence length="71" mass="7501">MHISNAQTWVGVAITDQTTCQDALDGPNIDAQLKEAVRPRVMDASQATSNALALINRFATKQEAAPPIGAP</sequence>
<dbReference type="OMA" id="MHISNAQ"/>
<organism evidence="2 3">
    <name type="scientific">Cajanus cajan</name>
    <name type="common">Pigeon pea</name>
    <name type="synonym">Cajanus indicus</name>
    <dbReference type="NCBI Taxonomy" id="3821"/>
    <lineage>
        <taxon>Eukaryota</taxon>
        <taxon>Viridiplantae</taxon>
        <taxon>Streptophyta</taxon>
        <taxon>Embryophyta</taxon>
        <taxon>Tracheophyta</taxon>
        <taxon>Spermatophyta</taxon>
        <taxon>Magnoliopsida</taxon>
        <taxon>eudicotyledons</taxon>
        <taxon>Gunneridae</taxon>
        <taxon>Pentapetalae</taxon>
        <taxon>rosids</taxon>
        <taxon>fabids</taxon>
        <taxon>Fabales</taxon>
        <taxon>Fabaceae</taxon>
        <taxon>Papilionoideae</taxon>
        <taxon>50 kb inversion clade</taxon>
        <taxon>NPAAA clade</taxon>
        <taxon>indigoferoid/millettioid clade</taxon>
        <taxon>Phaseoleae</taxon>
        <taxon>Cajanus</taxon>
    </lineage>
</organism>
<dbReference type="GO" id="GO:0004857">
    <property type="term" value="F:enzyme inhibitor activity"/>
    <property type="evidence" value="ECO:0007669"/>
    <property type="project" value="InterPro"/>
</dbReference>
<reference evidence="2 3" key="1">
    <citation type="journal article" date="2012" name="Nat. Biotechnol.">
        <title>Draft genome sequence of pigeonpea (Cajanus cajan), an orphan legume crop of resource-poor farmers.</title>
        <authorList>
            <person name="Varshney R.K."/>
            <person name="Chen W."/>
            <person name="Li Y."/>
            <person name="Bharti A.K."/>
            <person name="Saxena R.K."/>
            <person name="Schlueter J.A."/>
            <person name="Donoghue M.T."/>
            <person name="Azam S."/>
            <person name="Fan G."/>
            <person name="Whaley A.M."/>
            <person name="Farmer A.D."/>
            <person name="Sheridan J."/>
            <person name="Iwata A."/>
            <person name="Tuteja R."/>
            <person name="Penmetsa R.V."/>
            <person name="Wu W."/>
            <person name="Upadhyaya H.D."/>
            <person name="Yang S.P."/>
            <person name="Shah T."/>
            <person name="Saxena K.B."/>
            <person name="Michael T."/>
            <person name="McCombie W.R."/>
            <person name="Yang B."/>
            <person name="Zhang G."/>
            <person name="Yang H."/>
            <person name="Wang J."/>
            <person name="Spillane C."/>
            <person name="Cook D.R."/>
            <person name="May G.D."/>
            <person name="Xu X."/>
            <person name="Jackson S.A."/>
        </authorList>
    </citation>
    <scope>NUCLEOTIDE SEQUENCE [LARGE SCALE GENOMIC DNA]</scope>
    <source>
        <strain evidence="3">cv. Asha</strain>
    </source>
</reference>
<dbReference type="InterPro" id="IPR035513">
    <property type="entry name" value="Invertase/methylesterase_inhib"/>
</dbReference>
<gene>
    <name evidence="2" type="ORF">KK1_002648</name>
</gene>
<dbReference type="STRING" id="3821.A0A151SNT4"/>
<dbReference type="SUPFAM" id="SSF101148">
    <property type="entry name" value="Plant invertase/pectin methylesterase inhibitor"/>
    <property type="match status" value="1"/>
</dbReference>
<name>A0A151SNT4_CAJCA</name>
<feature type="domain" description="Pectinesterase inhibitor" evidence="1">
    <location>
        <begin position="2"/>
        <end position="54"/>
    </location>
</feature>
<dbReference type="Pfam" id="PF04043">
    <property type="entry name" value="PMEI"/>
    <property type="match status" value="1"/>
</dbReference>
<dbReference type="Proteomes" id="UP000075243">
    <property type="component" value="Chromosome 11"/>
</dbReference>
<evidence type="ECO:0000259" key="1">
    <source>
        <dbReference type="Pfam" id="PF04043"/>
    </source>
</evidence>
<dbReference type="InterPro" id="IPR006501">
    <property type="entry name" value="Pectinesterase_inhib_dom"/>
</dbReference>
<keyword evidence="3" id="KW-1185">Reference proteome</keyword>
<dbReference type="Gramene" id="C.cajan_02585.t">
    <property type="protein sequence ID" value="C.cajan_02585.t.cds1"/>
    <property type="gene ID" value="C.cajan_02585"/>
</dbReference>
<accession>A0A151SNT4</accession>
<dbReference type="Gene3D" id="1.20.140.40">
    <property type="entry name" value="Invertase/pectin methylesterase inhibitor family protein"/>
    <property type="match status" value="1"/>
</dbReference>
<evidence type="ECO:0000313" key="2">
    <source>
        <dbReference type="EMBL" id="KYP56409.1"/>
    </source>
</evidence>
<dbReference type="EMBL" id="CM003613">
    <property type="protein sequence ID" value="KYP56409.1"/>
    <property type="molecule type" value="Genomic_DNA"/>
</dbReference>
<proteinExistence type="predicted"/>
<evidence type="ECO:0000313" key="3">
    <source>
        <dbReference type="Proteomes" id="UP000075243"/>
    </source>
</evidence>
<dbReference type="AlphaFoldDB" id="A0A151SNT4"/>
<protein>
    <submittedName>
        <fullName evidence="2">21 kDa protein</fullName>
    </submittedName>
</protein>